<organism evidence="1 2">
    <name type="scientific">Polynucleobacter asymbioticus (strain DSM 18221 / CIP 109841 / QLW-P1DMWA-1)</name>
    <name type="common">Polynucleobacter necessarius subsp. asymbioticus</name>
    <dbReference type="NCBI Taxonomy" id="312153"/>
    <lineage>
        <taxon>Bacteria</taxon>
        <taxon>Pseudomonadati</taxon>
        <taxon>Pseudomonadota</taxon>
        <taxon>Betaproteobacteria</taxon>
        <taxon>Burkholderiales</taxon>
        <taxon>Burkholderiaceae</taxon>
        <taxon>Polynucleobacter</taxon>
    </lineage>
</organism>
<reference evidence="1 2" key="1">
    <citation type="journal article" date="2012" name="Stand. Genomic Sci.">
        <title>Complete genome sequence of Polynucleobacter necessarius subsp. asymbioticus type strain (QLW-P1DMWA-1(T)).</title>
        <authorList>
            <person name="Meincke L."/>
            <person name="Copeland A."/>
            <person name="Lapidus A."/>
            <person name="Lucas S."/>
            <person name="Berry K.W."/>
            <person name="Del Rio T.G."/>
            <person name="Hammon N."/>
            <person name="Dalin E."/>
            <person name="Tice H."/>
            <person name="Pitluck S."/>
            <person name="Richardson P."/>
            <person name="Bruce D."/>
            <person name="Goodwin L."/>
            <person name="Han C."/>
            <person name="Tapia R."/>
            <person name="Detter J.C."/>
            <person name="Schmutz J."/>
            <person name="Brettin T."/>
            <person name="Larimer F."/>
            <person name="Land M."/>
            <person name="Hauser L."/>
            <person name="Kyrpides N.C."/>
            <person name="Ivanova N."/>
            <person name="Goker M."/>
            <person name="Woyke T."/>
            <person name="Wu Q.L."/>
            <person name="Pockl M."/>
            <person name="Hahn M.W."/>
            <person name="Klenk H.P."/>
        </authorList>
    </citation>
    <scope>NUCLEOTIDE SEQUENCE [LARGE SCALE GENOMIC DNA]</scope>
    <source>
        <strain evidence="2">DSM 18221 / CIP 109841 / QLW-P1DMWA-1</strain>
    </source>
</reference>
<evidence type="ECO:0000313" key="1">
    <source>
        <dbReference type="EMBL" id="ABP33488.1"/>
    </source>
</evidence>
<dbReference type="eggNOG" id="ENOG5033UA4">
    <property type="taxonomic scope" value="Bacteria"/>
</dbReference>
<accession>A4SVH4</accession>
<name>A4SVH4_POLAQ</name>
<dbReference type="EMBL" id="CP000655">
    <property type="protein sequence ID" value="ABP33488.1"/>
    <property type="molecule type" value="Genomic_DNA"/>
</dbReference>
<dbReference type="HOGENOM" id="CLU_1319946_0_0_4"/>
<evidence type="ECO:0000313" key="2">
    <source>
        <dbReference type="Proteomes" id="UP000000231"/>
    </source>
</evidence>
<dbReference type="KEGG" id="pnu:Pnuc_0267"/>
<dbReference type="Proteomes" id="UP000000231">
    <property type="component" value="Chromosome"/>
</dbReference>
<dbReference type="AlphaFoldDB" id="A4SVH4"/>
<keyword evidence="2" id="KW-1185">Reference proteome</keyword>
<gene>
    <name evidence="1" type="ordered locus">Pnuc_0267</name>
</gene>
<sequence>MLTRLRVVIQIAAILFIKAQKMSLLECLVGIALCTILLTPLLQSAADLVVHQIQYEKKQLLISEADRAFEIIGRAIRIAGYRNIKSSHLASNKAQIQWIELSKRVGFRGSDAITVRHELSDGIDFDCIGNNLTVDRTKNHLALQGFLVDRQASAPKGVKANGGSLICQSLDRQGRLQNTTLMNGVNTLLIEELDVAKDSGERLFKVGLEMTDGASLNLRLERTFRTRNLL</sequence>
<proteinExistence type="predicted"/>
<protein>
    <submittedName>
        <fullName evidence="1">Uncharacterized protein</fullName>
    </submittedName>
</protein>